<evidence type="ECO:0000256" key="6">
    <source>
        <dbReference type="ARBA" id="ARBA00022692"/>
    </source>
</evidence>
<evidence type="ECO:0000256" key="7">
    <source>
        <dbReference type="ARBA" id="ARBA00022824"/>
    </source>
</evidence>
<evidence type="ECO:0000256" key="2">
    <source>
        <dbReference type="ARBA" id="ARBA00004687"/>
    </source>
</evidence>
<evidence type="ECO:0000256" key="3">
    <source>
        <dbReference type="ARBA" id="ARBA00022502"/>
    </source>
</evidence>
<reference evidence="12 13" key="1">
    <citation type="submission" date="2017-04" db="EMBL/GenBank/DDBJ databases">
        <authorList>
            <person name="Afonso C.L."/>
            <person name="Miller P.J."/>
            <person name="Scott M.A."/>
            <person name="Spackman E."/>
            <person name="Goraichik I."/>
            <person name="Dimitrov K.M."/>
            <person name="Suarez D.L."/>
            <person name="Swayne D.E."/>
        </authorList>
    </citation>
    <scope>NUCLEOTIDE SEQUENCE [LARGE SCALE GENOMIC DNA]</scope>
</reference>
<dbReference type="InterPro" id="IPR005599">
    <property type="entry name" value="GPI_mannosylTrfase"/>
</dbReference>
<evidence type="ECO:0000256" key="4">
    <source>
        <dbReference type="ARBA" id="ARBA00022676"/>
    </source>
</evidence>
<name>A0A1X7R1S3_9SACH</name>
<evidence type="ECO:0000313" key="12">
    <source>
        <dbReference type="EMBL" id="SMN19643.1"/>
    </source>
</evidence>
<organism evidence="12 13">
    <name type="scientific">Maudiozyma saulgeensis</name>
    <dbReference type="NCBI Taxonomy" id="1789683"/>
    <lineage>
        <taxon>Eukaryota</taxon>
        <taxon>Fungi</taxon>
        <taxon>Dikarya</taxon>
        <taxon>Ascomycota</taxon>
        <taxon>Saccharomycotina</taxon>
        <taxon>Saccharomycetes</taxon>
        <taxon>Saccharomycetales</taxon>
        <taxon>Saccharomycetaceae</taxon>
        <taxon>Maudiozyma</taxon>
    </lineage>
</organism>
<protein>
    <recommendedName>
        <fullName evidence="11">Mannosyltransferase</fullName>
        <ecNumber evidence="11">2.4.1.-</ecNumber>
    </recommendedName>
</protein>
<dbReference type="OrthoDB" id="10066429at2759"/>
<dbReference type="Pfam" id="PF03901">
    <property type="entry name" value="Glyco_transf_22"/>
    <property type="match status" value="1"/>
</dbReference>
<keyword evidence="13" id="KW-1185">Reference proteome</keyword>
<dbReference type="Proteomes" id="UP000196158">
    <property type="component" value="Unassembled WGS sequence"/>
</dbReference>
<gene>
    <name evidence="12" type="ORF">KASA_0O02068G</name>
</gene>
<feature type="transmembrane region" description="Helical" evidence="11">
    <location>
        <begin position="166"/>
        <end position="197"/>
    </location>
</feature>
<keyword evidence="8 11" id="KW-1133">Transmembrane helix</keyword>
<dbReference type="STRING" id="1789683.A0A1X7R1S3"/>
<dbReference type="GO" id="GO:0000026">
    <property type="term" value="F:alpha-1,2-mannosyltransferase activity"/>
    <property type="evidence" value="ECO:0007669"/>
    <property type="project" value="TreeGrafter"/>
</dbReference>
<feature type="transmembrane region" description="Helical" evidence="11">
    <location>
        <begin position="209"/>
        <end position="231"/>
    </location>
</feature>
<comment type="pathway">
    <text evidence="2">Glycolipid biosynthesis; glycosylphosphatidylinositol-anchor biosynthesis.</text>
</comment>
<evidence type="ECO:0000313" key="13">
    <source>
        <dbReference type="Proteomes" id="UP000196158"/>
    </source>
</evidence>
<keyword evidence="6 11" id="KW-0812">Transmembrane</keyword>
<sequence length="508" mass="59269">MLLSKFEIFAISIGILVSIQPSYIHPDEHFQSLEILTQFFYGIKGTIPWEYDPQNGARSFVPLMLYYGPIFYFFSNILHINNPVILLYCVRLQHSLSFLLITYIALCYIIPKNDIHRSRTYAYVITSYVTWSFQSHSFSNSLETLILLATITTFSIQIGRSNENHWWLSIFQGILITLGIFNRMTFPAFILLPSLIVFWKYFLKHIRNFLVLILTIFATSAVCILVDTSLYDSKTYIIAPMNNFLYNMSVSNLSKHGLHPRYTHILVNLPQLIGPAMLYIVPHNKREVKSSFMSLQMLSIYSALMVLSIFPHQELRFLTPLLPFVCIKITEHHSTTFFKIWVGFNLIMGIIIGVFHQSGIADTLMKQKYYQEQNISVHIWWKAYSPPTWMYMNDNLTVSTTNFIENIERIDNINFGIHENYIIDLKGSDLELANDTIWNFIRDDFTKNLTLFYPDSVEGKVLQILNNTHLSYEKVYHTRRHLDLDHLDGDDLTTFIPGFSVIELQYTQ</sequence>
<keyword evidence="5 12" id="KW-0808">Transferase</keyword>
<evidence type="ECO:0000256" key="8">
    <source>
        <dbReference type="ARBA" id="ARBA00022989"/>
    </source>
</evidence>
<accession>A0A1X7R1S3</accession>
<evidence type="ECO:0000256" key="9">
    <source>
        <dbReference type="ARBA" id="ARBA00023136"/>
    </source>
</evidence>
<evidence type="ECO:0000256" key="1">
    <source>
        <dbReference type="ARBA" id="ARBA00004477"/>
    </source>
</evidence>
<comment type="similarity">
    <text evidence="10">Belongs to the glycosyltransferase 22 family. PIGZ subfamily.</text>
</comment>
<dbReference type="AlphaFoldDB" id="A0A1X7R1S3"/>
<dbReference type="PANTHER" id="PTHR22760">
    <property type="entry name" value="GLYCOSYLTRANSFERASE"/>
    <property type="match status" value="1"/>
</dbReference>
<evidence type="ECO:0000256" key="11">
    <source>
        <dbReference type="RuleBase" id="RU363075"/>
    </source>
</evidence>
<keyword evidence="4 11" id="KW-0328">Glycosyltransferase</keyword>
<dbReference type="GO" id="GO:0005789">
    <property type="term" value="C:endoplasmic reticulum membrane"/>
    <property type="evidence" value="ECO:0007669"/>
    <property type="project" value="UniProtKB-SubCell"/>
</dbReference>
<dbReference type="EC" id="2.4.1.-" evidence="11"/>
<dbReference type="GO" id="GO:0006506">
    <property type="term" value="P:GPI anchor biosynthetic process"/>
    <property type="evidence" value="ECO:0007669"/>
    <property type="project" value="UniProtKB-KW"/>
</dbReference>
<keyword evidence="7 11" id="KW-0256">Endoplasmic reticulum</keyword>
<feature type="transmembrane region" description="Helical" evidence="11">
    <location>
        <begin position="262"/>
        <end position="280"/>
    </location>
</feature>
<evidence type="ECO:0000256" key="5">
    <source>
        <dbReference type="ARBA" id="ARBA00022679"/>
    </source>
</evidence>
<feature type="transmembrane region" description="Helical" evidence="11">
    <location>
        <begin position="92"/>
        <end position="110"/>
    </location>
</feature>
<feature type="transmembrane region" description="Helical" evidence="11">
    <location>
        <begin position="340"/>
        <end position="361"/>
    </location>
</feature>
<keyword evidence="9 11" id="KW-0472">Membrane</keyword>
<evidence type="ECO:0000256" key="10">
    <source>
        <dbReference type="ARBA" id="ARBA00038466"/>
    </source>
</evidence>
<feature type="transmembrane region" description="Helical" evidence="11">
    <location>
        <begin position="142"/>
        <end position="160"/>
    </location>
</feature>
<dbReference type="EMBL" id="FXLY01000004">
    <property type="protein sequence ID" value="SMN19643.1"/>
    <property type="molecule type" value="Genomic_DNA"/>
</dbReference>
<feature type="transmembrane region" description="Helical" evidence="11">
    <location>
        <begin position="60"/>
        <end position="80"/>
    </location>
</feature>
<dbReference type="PANTHER" id="PTHR22760:SF3">
    <property type="entry name" value="GPI MANNOSYLTRANSFERASE 4"/>
    <property type="match status" value="1"/>
</dbReference>
<proteinExistence type="inferred from homology"/>
<feature type="transmembrane region" description="Helical" evidence="11">
    <location>
        <begin position="292"/>
        <end position="310"/>
    </location>
</feature>
<comment type="subcellular location">
    <subcellularLocation>
        <location evidence="1 11">Endoplasmic reticulum membrane</location>
        <topology evidence="1 11">Multi-pass membrane protein</topology>
    </subcellularLocation>
</comment>
<keyword evidence="3" id="KW-0337">GPI-anchor biosynthesis</keyword>